<evidence type="ECO:0000313" key="2">
    <source>
        <dbReference type="EMBL" id="KAF6149874.1"/>
    </source>
</evidence>
<accession>A0A7J7M528</accession>
<gene>
    <name evidence="2" type="ORF">GIB67_008595</name>
</gene>
<keyword evidence="3" id="KW-1185">Reference proteome</keyword>
<feature type="region of interest" description="Disordered" evidence="1">
    <location>
        <begin position="146"/>
        <end position="184"/>
    </location>
</feature>
<name>A0A7J7M528_9MAGN</name>
<protein>
    <submittedName>
        <fullName evidence="2">Uncharacterized protein</fullName>
    </submittedName>
</protein>
<dbReference type="PANTHER" id="PTHR36787">
    <property type="entry name" value="TRANSMEMBRANE PROTEIN"/>
    <property type="match status" value="1"/>
</dbReference>
<comment type="caution">
    <text evidence="2">The sequence shown here is derived from an EMBL/GenBank/DDBJ whole genome shotgun (WGS) entry which is preliminary data.</text>
</comment>
<dbReference type="EMBL" id="JACGCM010001775">
    <property type="protein sequence ID" value="KAF6149874.1"/>
    <property type="molecule type" value="Genomic_DNA"/>
</dbReference>
<sequence>MADESETQPSTTTTSTSATETNIKQSQVPTFSGFPAYPYGDMQMYPALIPGLIPFQNEEPSNHGAGIYGVPVIPFMGSMTSLTSNTLIPLTYNIPTRTSTPEGGAVGAGQEAQQQHAVQRQVIELLPSRVQLSVVRAENALGAPRLENGNAAAAPEGQHPRAENLNRIPIDNGDQAATNENHPAPPEVNLWIIVKEIRMIVVGFITSFTGFQNVD</sequence>
<organism evidence="2 3">
    <name type="scientific">Kingdonia uniflora</name>
    <dbReference type="NCBI Taxonomy" id="39325"/>
    <lineage>
        <taxon>Eukaryota</taxon>
        <taxon>Viridiplantae</taxon>
        <taxon>Streptophyta</taxon>
        <taxon>Embryophyta</taxon>
        <taxon>Tracheophyta</taxon>
        <taxon>Spermatophyta</taxon>
        <taxon>Magnoliopsida</taxon>
        <taxon>Ranunculales</taxon>
        <taxon>Circaeasteraceae</taxon>
        <taxon>Kingdonia</taxon>
    </lineage>
</organism>
<proteinExistence type="predicted"/>
<dbReference type="OrthoDB" id="21589at2759"/>
<feature type="region of interest" description="Disordered" evidence="1">
    <location>
        <begin position="1"/>
        <end position="30"/>
    </location>
</feature>
<evidence type="ECO:0000313" key="3">
    <source>
        <dbReference type="Proteomes" id="UP000541444"/>
    </source>
</evidence>
<feature type="compositionally biased region" description="Low complexity" evidence="1">
    <location>
        <begin position="7"/>
        <end position="21"/>
    </location>
</feature>
<reference evidence="2 3" key="1">
    <citation type="journal article" date="2020" name="IScience">
        <title>Genome Sequencing of the Endangered Kingdonia uniflora (Circaeasteraceae, Ranunculales) Reveals Potential Mechanisms of Evolutionary Specialization.</title>
        <authorList>
            <person name="Sun Y."/>
            <person name="Deng T."/>
            <person name="Zhang A."/>
            <person name="Moore M.J."/>
            <person name="Landis J.B."/>
            <person name="Lin N."/>
            <person name="Zhang H."/>
            <person name="Zhang X."/>
            <person name="Huang J."/>
            <person name="Zhang X."/>
            <person name="Sun H."/>
            <person name="Wang H."/>
        </authorList>
    </citation>
    <scope>NUCLEOTIDE SEQUENCE [LARGE SCALE GENOMIC DNA]</scope>
    <source>
        <strain evidence="2">TB1705</strain>
        <tissue evidence="2">Leaf</tissue>
    </source>
</reference>
<dbReference type="AlphaFoldDB" id="A0A7J7M528"/>
<evidence type="ECO:0000256" key="1">
    <source>
        <dbReference type="SAM" id="MobiDB-lite"/>
    </source>
</evidence>
<dbReference type="Proteomes" id="UP000541444">
    <property type="component" value="Unassembled WGS sequence"/>
</dbReference>